<sequence length="71" mass="8786">MHNLPFFSLFFFFFYLYTERTYKLCRLLVLEFLKKSLIKLSMCPQIISINQGLFCLFFYLYIIYLIQINLF</sequence>
<protein>
    <submittedName>
        <fullName evidence="2">Uncharacterized protein</fullName>
    </submittedName>
</protein>
<gene>
    <name evidence="2" type="ORF">PanWU01x14_256020</name>
</gene>
<evidence type="ECO:0000256" key="1">
    <source>
        <dbReference type="SAM" id="Phobius"/>
    </source>
</evidence>
<dbReference type="AlphaFoldDB" id="A0A2P5BAL8"/>
<keyword evidence="1" id="KW-0472">Membrane</keyword>
<dbReference type="Proteomes" id="UP000237105">
    <property type="component" value="Unassembled WGS sequence"/>
</dbReference>
<dbReference type="EMBL" id="JXTB01000323">
    <property type="protein sequence ID" value="PON45821.1"/>
    <property type="molecule type" value="Genomic_DNA"/>
</dbReference>
<keyword evidence="1" id="KW-1133">Transmembrane helix</keyword>
<keyword evidence="3" id="KW-1185">Reference proteome</keyword>
<evidence type="ECO:0000313" key="3">
    <source>
        <dbReference type="Proteomes" id="UP000237105"/>
    </source>
</evidence>
<accession>A0A2P5BAL8</accession>
<reference evidence="3" key="1">
    <citation type="submission" date="2016-06" db="EMBL/GenBank/DDBJ databases">
        <title>Parallel loss of symbiosis genes in relatives of nitrogen-fixing non-legume Parasponia.</title>
        <authorList>
            <person name="Van Velzen R."/>
            <person name="Holmer R."/>
            <person name="Bu F."/>
            <person name="Rutten L."/>
            <person name="Van Zeijl A."/>
            <person name="Liu W."/>
            <person name="Santuari L."/>
            <person name="Cao Q."/>
            <person name="Sharma T."/>
            <person name="Shen D."/>
            <person name="Roswanjaya Y."/>
            <person name="Wardhani T."/>
            <person name="Kalhor M.S."/>
            <person name="Jansen J."/>
            <person name="Van den Hoogen J."/>
            <person name="Gungor B."/>
            <person name="Hartog M."/>
            <person name="Hontelez J."/>
            <person name="Verver J."/>
            <person name="Yang W.-C."/>
            <person name="Schijlen E."/>
            <person name="Repin R."/>
            <person name="Schilthuizen M."/>
            <person name="Schranz E."/>
            <person name="Heidstra R."/>
            <person name="Miyata K."/>
            <person name="Fedorova E."/>
            <person name="Kohlen W."/>
            <person name="Bisseling T."/>
            <person name="Smit S."/>
            <person name="Geurts R."/>
        </authorList>
    </citation>
    <scope>NUCLEOTIDE SEQUENCE [LARGE SCALE GENOMIC DNA]</scope>
    <source>
        <strain evidence="3">cv. WU1-14</strain>
    </source>
</reference>
<organism evidence="2 3">
    <name type="scientific">Parasponia andersonii</name>
    <name type="common">Sponia andersonii</name>
    <dbReference type="NCBI Taxonomy" id="3476"/>
    <lineage>
        <taxon>Eukaryota</taxon>
        <taxon>Viridiplantae</taxon>
        <taxon>Streptophyta</taxon>
        <taxon>Embryophyta</taxon>
        <taxon>Tracheophyta</taxon>
        <taxon>Spermatophyta</taxon>
        <taxon>Magnoliopsida</taxon>
        <taxon>eudicotyledons</taxon>
        <taxon>Gunneridae</taxon>
        <taxon>Pentapetalae</taxon>
        <taxon>rosids</taxon>
        <taxon>fabids</taxon>
        <taxon>Rosales</taxon>
        <taxon>Cannabaceae</taxon>
        <taxon>Parasponia</taxon>
    </lineage>
</organism>
<feature type="transmembrane region" description="Helical" evidence="1">
    <location>
        <begin position="45"/>
        <end position="66"/>
    </location>
</feature>
<keyword evidence="1" id="KW-0812">Transmembrane</keyword>
<name>A0A2P5BAL8_PARAD</name>
<evidence type="ECO:0000313" key="2">
    <source>
        <dbReference type="EMBL" id="PON45821.1"/>
    </source>
</evidence>
<proteinExistence type="predicted"/>
<comment type="caution">
    <text evidence="2">The sequence shown here is derived from an EMBL/GenBank/DDBJ whole genome shotgun (WGS) entry which is preliminary data.</text>
</comment>